<dbReference type="GO" id="GO:0004824">
    <property type="term" value="F:lysine-tRNA ligase activity"/>
    <property type="evidence" value="ECO:0007669"/>
    <property type="project" value="InterPro"/>
</dbReference>
<evidence type="ECO:0000256" key="1">
    <source>
        <dbReference type="ARBA" id="ARBA00022598"/>
    </source>
</evidence>
<feature type="domain" description="Aminoacyl-transfer RNA synthetases class-II family profile" evidence="4">
    <location>
        <begin position="21"/>
        <end position="310"/>
    </location>
</feature>
<organism evidence="5">
    <name type="scientific">uncultured Desulfobacterium sp</name>
    <dbReference type="NCBI Taxonomy" id="201089"/>
    <lineage>
        <taxon>Bacteria</taxon>
        <taxon>Pseudomonadati</taxon>
        <taxon>Thermodesulfobacteriota</taxon>
        <taxon>Desulfobacteria</taxon>
        <taxon>Desulfobacterales</taxon>
        <taxon>Desulfobacteriaceae</taxon>
        <taxon>Desulfobacterium</taxon>
        <taxon>environmental samples</taxon>
    </lineage>
</organism>
<dbReference type="GO" id="GO:0006430">
    <property type="term" value="P:lysyl-tRNA aminoacylation"/>
    <property type="evidence" value="ECO:0007669"/>
    <property type="project" value="InterPro"/>
</dbReference>
<keyword evidence="2" id="KW-0547">Nucleotide-binding</keyword>
<evidence type="ECO:0000313" key="5">
    <source>
        <dbReference type="EMBL" id="CBX30119.1"/>
    </source>
</evidence>
<dbReference type="EMBL" id="FR695874">
    <property type="protein sequence ID" value="CBX30119.1"/>
    <property type="molecule type" value="Genomic_DNA"/>
</dbReference>
<keyword evidence="1" id="KW-0436">Ligase</keyword>
<evidence type="ECO:0000259" key="4">
    <source>
        <dbReference type="PROSITE" id="PS50862"/>
    </source>
</evidence>
<dbReference type="GO" id="GO:0000049">
    <property type="term" value="F:tRNA binding"/>
    <property type="evidence" value="ECO:0007669"/>
    <property type="project" value="TreeGrafter"/>
</dbReference>
<dbReference type="PANTHER" id="PTHR42918">
    <property type="entry name" value="LYSYL-TRNA SYNTHETASE"/>
    <property type="match status" value="1"/>
</dbReference>
<proteinExistence type="predicted"/>
<dbReference type="InterPro" id="IPR004525">
    <property type="entry name" value="EpmA"/>
</dbReference>
<dbReference type="InterPro" id="IPR004364">
    <property type="entry name" value="Aa-tRNA-synt_II"/>
</dbReference>
<protein>
    <recommendedName>
        <fullName evidence="4">Aminoacyl-transfer RNA synthetases class-II family profile domain-containing protein</fullName>
    </recommendedName>
</protein>
<dbReference type="AlphaFoldDB" id="E1YHK0"/>
<sequence>MNFKESLSENTKRQTHIKKNLQLRSEIIQLIRLFFSEQNYLEVETPCRISAPAPEAYIEAIESENYFLQTSPELYMKRLISSGYPKIFQICRCFRQNERGAKHIPEFTMLEWYCINSDYFYMMNECEALIKYVACKLGFENSIIYQGESISIDKPWNRITVSEAFDKYACVSMEKVVAAGLFDETIAEIEPKLGTDVPTFIYDYPASCGALAKLKSSDNLLAERFELYISGIELCNAFTELTDPEEQRKRFEKELEHRKKAGLKKYPMPEKFLESLSYMPKTSGNALGLDRLVMLFADTEIIDDVVAFTPEEL</sequence>
<dbReference type="NCBIfam" id="NF006828">
    <property type="entry name" value="PRK09350.1"/>
    <property type="match status" value="1"/>
</dbReference>
<dbReference type="InterPro" id="IPR006195">
    <property type="entry name" value="aa-tRNA-synth_II"/>
</dbReference>
<evidence type="ECO:0000256" key="2">
    <source>
        <dbReference type="ARBA" id="ARBA00022741"/>
    </source>
</evidence>
<dbReference type="Gene3D" id="3.30.930.10">
    <property type="entry name" value="Bira Bifunctional Protein, Domain 2"/>
    <property type="match status" value="1"/>
</dbReference>
<dbReference type="GO" id="GO:0005524">
    <property type="term" value="F:ATP binding"/>
    <property type="evidence" value="ECO:0007669"/>
    <property type="project" value="UniProtKB-KW"/>
</dbReference>
<dbReference type="SUPFAM" id="SSF55681">
    <property type="entry name" value="Class II aaRS and biotin synthetases"/>
    <property type="match status" value="1"/>
</dbReference>
<dbReference type="GO" id="GO:0005829">
    <property type="term" value="C:cytosol"/>
    <property type="evidence" value="ECO:0007669"/>
    <property type="project" value="TreeGrafter"/>
</dbReference>
<dbReference type="Pfam" id="PF00152">
    <property type="entry name" value="tRNA-synt_2"/>
    <property type="match status" value="1"/>
</dbReference>
<reference evidence="5" key="1">
    <citation type="journal article" date="2011" name="Environ. Microbiol.">
        <title>Genomic insights into the metabolic potential of the polycyclic aromatic hydrocarbon degrading sulfate-reducing Deltaproteobacterium N47.</title>
        <authorList>
            <person name="Bergmann F."/>
            <person name="Selesi D."/>
            <person name="Weinmaier T."/>
            <person name="Tischler P."/>
            <person name="Rattei T."/>
            <person name="Meckenstock R.U."/>
        </authorList>
    </citation>
    <scope>NUCLEOTIDE SEQUENCE</scope>
</reference>
<dbReference type="PROSITE" id="PS50862">
    <property type="entry name" value="AA_TRNA_LIGASE_II"/>
    <property type="match status" value="1"/>
</dbReference>
<evidence type="ECO:0000256" key="3">
    <source>
        <dbReference type="ARBA" id="ARBA00022840"/>
    </source>
</evidence>
<dbReference type="NCBIfam" id="TIGR00462">
    <property type="entry name" value="genX"/>
    <property type="match status" value="1"/>
</dbReference>
<gene>
    <name evidence="5" type="ORF">N47_D29280</name>
</gene>
<dbReference type="PANTHER" id="PTHR42918:SF6">
    <property type="entry name" value="ELONGATION FACTOR P--(R)-BETA-LYSINE LIGASE"/>
    <property type="match status" value="1"/>
</dbReference>
<keyword evidence="3" id="KW-0067">ATP-binding</keyword>
<name>E1YHK0_9BACT</name>
<dbReference type="InterPro" id="IPR045864">
    <property type="entry name" value="aa-tRNA-synth_II/BPL/LPL"/>
</dbReference>
<accession>E1YHK0</accession>